<dbReference type="OrthoDB" id="10361670at2759"/>
<protein>
    <submittedName>
        <fullName evidence="2">8480_t:CDS:1</fullName>
    </submittedName>
</protein>
<feature type="non-terminal residue" evidence="2">
    <location>
        <position position="1"/>
    </location>
</feature>
<gene>
    <name evidence="2" type="ORF">AGERDE_LOCUS12430</name>
</gene>
<evidence type="ECO:0000256" key="1">
    <source>
        <dbReference type="SAM" id="MobiDB-lite"/>
    </source>
</evidence>
<proteinExistence type="predicted"/>
<comment type="caution">
    <text evidence="2">The sequence shown here is derived from an EMBL/GenBank/DDBJ whole genome shotgun (WGS) entry which is preliminary data.</text>
</comment>
<name>A0A9N9EEE2_9GLOM</name>
<dbReference type="Proteomes" id="UP000789831">
    <property type="component" value="Unassembled WGS sequence"/>
</dbReference>
<dbReference type="AlphaFoldDB" id="A0A9N9EEE2"/>
<evidence type="ECO:0000313" key="2">
    <source>
        <dbReference type="EMBL" id="CAG8675106.1"/>
    </source>
</evidence>
<sequence>RTHNGQIQVPLAPKYNNHNHHQSGKPHITPNFPTYIDAKYEEFRIWYSTATKYCYWKRLGKRASLQRQNFAQIILKKLDELEICLREKQLMEGLHDNDPIVVNRLKNLERSQVFWQVFLGKGVFIDLHNEPIFEKWFYLDWDQQFGCNNKNCCCVGGKAK</sequence>
<keyword evidence="3" id="KW-1185">Reference proteome</keyword>
<organism evidence="2 3">
    <name type="scientific">Ambispora gerdemannii</name>
    <dbReference type="NCBI Taxonomy" id="144530"/>
    <lineage>
        <taxon>Eukaryota</taxon>
        <taxon>Fungi</taxon>
        <taxon>Fungi incertae sedis</taxon>
        <taxon>Mucoromycota</taxon>
        <taxon>Glomeromycotina</taxon>
        <taxon>Glomeromycetes</taxon>
        <taxon>Archaeosporales</taxon>
        <taxon>Ambisporaceae</taxon>
        <taxon>Ambispora</taxon>
    </lineage>
</organism>
<dbReference type="EMBL" id="CAJVPL010008630">
    <property type="protein sequence ID" value="CAG8675106.1"/>
    <property type="molecule type" value="Genomic_DNA"/>
</dbReference>
<evidence type="ECO:0000313" key="3">
    <source>
        <dbReference type="Proteomes" id="UP000789831"/>
    </source>
</evidence>
<accession>A0A9N9EEE2</accession>
<feature type="region of interest" description="Disordered" evidence="1">
    <location>
        <begin position="1"/>
        <end position="28"/>
    </location>
</feature>
<reference evidence="2" key="1">
    <citation type="submission" date="2021-06" db="EMBL/GenBank/DDBJ databases">
        <authorList>
            <person name="Kallberg Y."/>
            <person name="Tangrot J."/>
            <person name="Rosling A."/>
        </authorList>
    </citation>
    <scope>NUCLEOTIDE SEQUENCE</scope>
    <source>
        <strain evidence="2">MT106</strain>
    </source>
</reference>